<evidence type="ECO:0000313" key="8">
    <source>
        <dbReference type="EMBL" id="RQH36649.1"/>
    </source>
</evidence>
<dbReference type="InterPro" id="IPR036890">
    <property type="entry name" value="HATPase_C_sf"/>
</dbReference>
<dbReference type="GO" id="GO:0016036">
    <property type="term" value="P:cellular response to phosphate starvation"/>
    <property type="evidence" value="ECO:0007669"/>
    <property type="project" value="TreeGrafter"/>
</dbReference>
<dbReference type="Pfam" id="PF00512">
    <property type="entry name" value="HisKA"/>
    <property type="match status" value="1"/>
</dbReference>
<keyword evidence="9" id="KW-1185">Reference proteome</keyword>
<evidence type="ECO:0000256" key="5">
    <source>
        <dbReference type="ARBA" id="ARBA00022777"/>
    </source>
</evidence>
<dbReference type="InterPro" id="IPR005467">
    <property type="entry name" value="His_kinase_dom"/>
</dbReference>
<dbReference type="InterPro" id="IPR003594">
    <property type="entry name" value="HATPase_dom"/>
</dbReference>
<dbReference type="EMBL" id="RCBY01000116">
    <property type="protein sequence ID" value="RQH36649.1"/>
    <property type="molecule type" value="Genomic_DNA"/>
</dbReference>
<dbReference type="SUPFAM" id="SSF47384">
    <property type="entry name" value="Homodimeric domain of signal transducing histidine kinase"/>
    <property type="match status" value="1"/>
</dbReference>
<dbReference type="SUPFAM" id="SSF55781">
    <property type="entry name" value="GAF domain-like"/>
    <property type="match status" value="1"/>
</dbReference>
<dbReference type="Pfam" id="PF02518">
    <property type="entry name" value="HATPase_c"/>
    <property type="match status" value="1"/>
</dbReference>
<protein>
    <recommendedName>
        <fullName evidence="2">histidine kinase</fullName>
        <ecNumber evidence="2">2.7.13.3</ecNumber>
    </recommendedName>
</protein>
<dbReference type="Proteomes" id="UP000269154">
    <property type="component" value="Unassembled WGS sequence"/>
</dbReference>
<dbReference type="PANTHER" id="PTHR45453:SF1">
    <property type="entry name" value="PHOSPHATE REGULON SENSOR PROTEIN PHOR"/>
    <property type="match status" value="1"/>
</dbReference>
<dbReference type="PANTHER" id="PTHR45453">
    <property type="entry name" value="PHOSPHATE REGULON SENSOR PROTEIN PHOR"/>
    <property type="match status" value="1"/>
</dbReference>
<name>A0A3N6RCU3_9CYAN</name>
<sequence>MLMPTSTEFIRLCRSQIALVSSWGACLSIVYLTEKLVEGDEAKLIPIIAYPEKFENGEATSVFKTTSEIQILGDLPKLSATTLTTGTNTWLLEPSTGTTESDPKWPESHPWQQRQIVLPLIHDGVVIGLLVTVREGRPWNQGEKNQIQQVAHTIAIACILDQRSQWLKEQFQQQQKLQAQQYDIIHDILHQLKSPLTALRTFGKLLLKRLLPEDKSWNIANSILREGDRLRELIEQIDDTVEVGEEILSISGQSEYPQTTTKNDNVIDYYTEANKEFKSLPLLPESNFLESVSVEYILEPLLVSAKAIADERHIDLEVNFPENLPIVQANNKALREVLSNIIDNALKYTPAGGNIYIKLTTSAPQTDDYQSVKNEIEGMLAIAISDTGYGIPAQDLEHLFERNYRGEKAKTDIPGTGLGLAIALDLIHIMKGKIQVYSPVVPQWLSHDLQQQDAIINSGTTVVLWLQVLN</sequence>
<dbReference type="Gene3D" id="3.30.565.10">
    <property type="entry name" value="Histidine kinase-like ATPase, C-terminal domain"/>
    <property type="match status" value="1"/>
</dbReference>
<evidence type="ECO:0000256" key="3">
    <source>
        <dbReference type="ARBA" id="ARBA00022553"/>
    </source>
</evidence>
<keyword evidence="5 8" id="KW-0418">Kinase</keyword>
<dbReference type="GO" id="GO:0004721">
    <property type="term" value="F:phosphoprotein phosphatase activity"/>
    <property type="evidence" value="ECO:0007669"/>
    <property type="project" value="TreeGrafter"/>
</dbReference>
<dbReference type="InterPro" id="IPR036097">
    <property type="entry name" value="HisK_dim/P_sf"/>
</dbReference>
<dbReference type="SMART" id="SM00388">
    <property type="entry name" value="HisKA"/>
    <property type="match status" value="1"/>
</dbReference>
<organism evidence="8 9">
    <name type="scientific">Okeania hirsuta</name>
    <dbReference type="NCBI Taxonomy" id="1458930"/>
    <lineage>
        <taxon>Bacteria</taxon>
        <taxon>Bacillati</taxon>
        <taxon>Cyanobacteriota</taxon>
        <taxon>Cyanophyceae</taxon>
        <taxon>Oscillatoriophycideae</taxon>
        <taxon>Oscillatoriales</taxon>
        <taxon>Microcoleaceae</taxon>
        <taxon>Okeania</taxon>
    </lineage>
</organism>
<dbReference type="Gene3D" id="1.10.287.130">
    <property type="match status" value="1"/>
</dbReference>
<dbReference type="InterPro" id="IPR050351">
    <property type="entry name" value="BphY/WalK/GraS-like"/>
</dbReference>
<dbReference type="GO" id="GO:0000155">
    <property type="term" value="F:phosphorelay sensor kinase activity"/>
    <property type="evidence" value="ECO:0007669"/>
    <property type="project" value="InterPro"/>
</dbReference>
<dbReference type="CDD" id="cd00082">
    <property type="entry name" value="HisKA"/>
    <property type="match status" value="1"/>
</dbReference>
<keyword evidence="3" id="KW-0597">Phosphoprotein</keyword>
<dbReference type="SMART" id="SM00387">
    <property type="entry name" value="HATPase_c"/>
    <property type="match status" value="1"/>
</dbReference>
<dbReference type="Pfam" id="PF01590">
    <property type="entry name" value="GAF"/>
    <property type="match status" value="1"/>
</dbReference>
<dbReference type="PROSITE" id="PS50109">
    <property type="entry name" value="HIS_KIN"/>
    <property type="match status" value="1"/>
</dbReference>
<keyword evidence="4" id="KW-0808">Transferase</keyword>
<evidence type="ECO:0000256" key="1">
    <source>
        <dbReference type="ARBA" id="ARBA00000085"/>
    </source>
</evidence>
<dbReference type="InterPro" id="IPR003018">
    <property type="entry name" value="GAF"/>
</dbReference>
<dbReference type="EC" id="2.7.13.3" evidence="2"/>
<evidence type="ECO:0000256" key="4">
    <source>
        <dbReference type="ARBA" id="ARBA00022679"/>
    </source>
</evidence>
<evidence type="ECO:0000313" key="9">
    <source>
        <dbReference type="Proteomes" id="UP000269154"/>
    </source>
</evidence>
<dbReference type="InterPro" id="IPR003661">
    <property type="entry name" value="HisK_dim/P_dom"/>
</dbReference>
<dbReference type="PRINTS" id="PR00344">
    <property type="entry name" value="BCTRLSENSOR"/>
</dbReference>
<dbReference type="SUPFAM" id="SSF55874">
    <property type="entry name" value="ATPase domain of HSP90 chaperone/DNA topoisomerase II/histidine kinase"/>
    <property type="match status" value="1"/>
</dbReference>
<dbReference type="CDD" id="cd00075">
    <property type="entry name" value="HATPase"/>
    <property type="match status" value="1"/>
</dbReference>
<comment type="caution">
    <text evidence="8">The sequence shown here is derived from an EMBL/GenBank/DDBJ whole genome shotgun (WGS) entry which is preliminary data.</text>
</comment>
<dbReference type="GO" id="GO:0005886">
    <property type="term" value="C:plasma membrane"/>
    <property type="evidence" value="ECO:0007669"/>
    <property type="project" value="TreeGrafter"/>
</dbReference>
<evidence type="ECO:0000259" key="7">
    <source>
        <dbReference type="PROSITE" id="PS50109"/>
    </source>
</evidence>
<comment type="catalytic activity">
    <reaction evidence="1">
        <text>ATP + protein L-histidine = ADP + protein N-phospho-L-histidine.</text>
        <dbReference type="EC" id="2.7.13.3"/>
    </reaction>
</comment>
<evidence type="ECO:0000256" key="6">
    <source>
        <dbReference type="ARBA" id="ARBA00023012"/>
    </source>
</evidence>
<feature type="domain" description="Histidine kinase" evidence="7">
    <location>
        <begin position="187"/>
        <end position="438"/>
    </location>
</feature>
<accession>A0A3N6RCU3</accession>
<gene>
    <name evidence="8" type="ORF">D5R40_19135</name>
</gene>
<keyword evidence="6" id="KW-0902">Two-component regulatory system</keyword>
<evidence type="ECO:0000256" key="2">
    <source>
        <dbReference type="ARBA" id="ARBA00012438"/>
    </source>
</evidence>
<dbReference type="OrthoDB" id="9773956at2"/>
<dbReference type="AlphaFoldDB" id="A0A3N6RCU3"/>
<proteinExistence type="predicted"/>
<reference evidence="8 9" key="1">
    <citation type="journal article" date="2018" name="ACS Chem. Biol.">
        <title>Ketoreductase domain dysfunction expands chemodiversity: malyngamide biosynthesis in the cyanobacterium Okeania hirsuta.</title>
        <authorList>
            <person name="Moss N.A."/>
            <person name="Leao T."/>
            <person name="Rankin M."/>
            <person name="McCullough T.M."/>
            <person name="Qu P."/>
            <person name="Korobeynikov A."/>
            <person name="Smith J.L."/>
            <person name="Gerwick L."/>
            <person name="Gerwick W.H."/>
        </authorList>
    </citation>
    <scope>NUCLEOTIDE SEQUENCE [LARGE SCALE GENOMIC DNA]</scope>
    <source>
        <strain evidence="8 9">PAB10Feb10-1</strain>
    </source>
</reference>
<dbReference type="InterPro" id="IPR004358">
    <property type="entry name" value="Sig_transdc_His_kin-like_C"/>
</dbReference>